<dbReference type="Pfam" id="PF00188">
    <property type="entry name" value="CAP"/>
    <property type="match status" value="1"/>
</dbReference>
<keyword evidence="5" id="KW-1185">Reference proteome</keyword>
<dbReference type="InterPro" id="IPR001283">
    <property type="entry name" value="CRISP-related"/>
</dbReference>
<dbReference type="Gene3D" id="3.40.33.10">
    <property type="entry name" value="CAP"/>
    <property type="match status" value="1"/>
</dbReference>
<comment type="caution">
    <text evidence="4">The sequence shown here is derived from an EMBL/GenBank/DDBJ whole genome shotgun (WGS) entry which is preliminary data.</text>
</comment>
<dbReference type="PANTHER" id="PTHR10334">
    <property type="entry name" value="CYSTEINE-RICH SECRETORY PROTEIN-RELATED"/>
    <property type="match status" value="1"/>
</dbReference>
<dbReference type="Proteomes" id="UP001527925">
    <property type="component" value="Unassembled WGS sequence"/>
</dbReference>
<dbReference type="SMART" id="SM00198">
    <property type="entry name" value="SCP"/>
    <property type="match status" value="1"/>
</dbReference>
<protein>
    <recommendedName>
        <fullName evidence="3">SCP domain-containing protein</fullName>
    </recommendedName>
</protein>
<feature type="region of interest" description="Disordered" evidence="1">
    <location>
        <begin position="47"/>
        <end position="93"/>
    </location>
</feature>
<feature type="compositionally biased region" description="Low complexity" evidence="1">
    <location>
        <begin position="53"/>
        <end position="80"/>
    </location>
</feature>
<evidence type="ECO:0000256" key="2">
    <source>
        <dbReference type="SAM" id="SignalP"/>
    </source>
</evidence>
<sequence>MQLTTFLLAFAAAVAAVSPAGADAAGLVVLQKRLDVTQRTACLLSSRANATDPSSGGQQGATTSTTTTTTSAAAKTSASPKPSPTPPPVSSSFSGRCINRMNYYRSRHGRAPFSFSASLQSRAQSWANSCVWSHNSVGQNMWSGTEQDCIAAVDAWYAEIRQLSPGRTYAIASIWQTAGHLTQLLDRNTRYAGCGVGCKTVCDFDPAGNVIGQTFAL</sequence>
<proteinExistence type="predicted"/>
<accession>A0ABR4NGT1</accession>
<keyword evidence="2" id="KW-0732">Signal</keyword>
<evidence type="ECO:0000256" key="1">
    <source>
        <dbReference type="SAM" id="MobiDB-lite"/>
    </source>
</evidence>
<dbReference type="InterPro" id="IPR014044">
    <property type="entry name" value="CAP_dom"/>
</dbReference>
<dbReference type="SUPFAM" id="SSF55797">
    <property type="entry name" value="PR-1-like"/>
    <property type="match status" value="1"/>
</dbReference>
<evidence type="ECO:0000313" key="4">
    <source>
        <dbReference type="EMBL" id="KAL2918742.1"/>
    </source>
</evidence>
<gene>
    <name evidence="4" type="ORF">HK105_201576</name>
</gene>
<feature type="chain" id="PRO_5047169065" description="SCP domain-containing protein" evidence="2">
    <location>
        <begin position="17"/>
        <end position="217"/>
    </location>
</feature>
<evidence type="ECO:0000259" key="3">
    <source>
        <dbReference type="SMART" id="SM00198"/>
    </source>
</evidence>
<feature type="domain" description="SCP" evidence="3">
    <location>
        <begin position="92"/>
        <end position="212"/>
    </location>
</feature>
<reference evidence="4 5" key="1">
    <citation type="submission" date="2023-09" db="EMBL/GenBank/DDBJ databases">
        <title>Pangenome analysis of Batrachochytrium dendrobatidis and related Chytrids.</title>
        <authorList>
            <person name="Yacoub M.N."/>
            <person name="Stajich J.E."/>
            <person name="James T.Y."/>
        </authorList>
    </citation>
    <scope>NUCLEOTIDE SEQUENCE [LARGE SCALE GENOMIC DNA]</scope>
    <source>
        <strain evidence="4 5">JEL0888</strain>
    </source>
</reference>
<evidence type="ECO:0000313" key="5">
    <source>
        <dbReference type="Proteomes" id="UP001527925"/>
    </source>
</evidence>
<dbReference type="PRINTS" id="PR00837">
    <property type="entry name" value="V5TPXLIKE"/>
</dbReference>
<name>A0ABR4NGT1_9FUNG</name>
<feature type="signal peptide" evidence="2">
    <location>
        <begin position="1"/>
        <end position="16"/>
    </location>
</feature>
<dbReference type="InterPro" id="IPR035940">
    <property type="entry name" value="CAP_sf"/>
</dbReference>
<dbReference type="EMBL" id="JADGIZ020000005">
    <property type="protein sequence ID" value="KAL2918742.1"/>
    <property type="molecule type" value="Genomic_DNA"/>
</dbReference>
<organism evidence="4 5">
    <name type="scientific">Polyrhizophydium stewartii</name>
    <dbReference type="NCBI Taxonomy" id="2732419"/>
    <lineage>
        <taxon>Eukaryota</taxon>
        <taxon>Fungi</taxon>
        <taxon>Fungi incertae sedis</taxon>
        <taxon>Chytridiomycota</taxon>
        <taxon>Chytridiomycota incertae sedis</taxon>
        <taxon>Chytridiomycetes</taxon>
        <taxon>Rhizophydiales</taxon>
        <taxon>Rhizophydiales incertae sedis</taxon>
        <taxon>Polyrhizophydium</taxon>
    </lineage>
</organism>